<reference evidence="2 3" key="1">
    <citation type="submission" date="2014-05" db="EMBL/GenBank/DDBJ databases">
        <title>Draft Genome Sequence of Nitratireductor basaltis Strain UMTGB225, A Marine Bacterium Isolated from Green Barrel Tunicate.</title>
        <authorList>
            <person name="Gan H.Y."/>
        </authorList>
    </citation>
    <scope>NUCLEOTIDE SEQUENCE [LARGE SCALE GENOMIC DNA]</scope>
    <source>
        <strain evidence="2 3">UMTGB225</strain>
    </source>
</reference>
<accession>A0A084U9S6</accession>
<dbReference type="EMBL" id="JMQM01000001">
    <property type="protein sequence ID" value="KFB09712.1"/>
    <property type="molecule type" value="Genomic_DNA"/>
</dbReference>
<dbReference type="AlphaFoldDB" id="A0A084U9S6"/>
<dbReference type="RefSeq" id="WP_161781965.1">
    <property type="nucleotide sequence ID" value="NZ_JMQM01000001.1"/>
</dbReference>
<dbReference type="Proteomes" id="UP000053675">
    <property type="component" value="Unassembled WGS sequence"/>
</dbReference>
<evidence type="ECO:0000256" key="1">
    <source>
        <dbReference type="SAM" id="Phobius"/>
    </source>
</evidence>
<sequence length="52" mass="5361">MNADGTRPSYYLGAAALLTAFAALGGAGVALWQNQGQSLLISLTQNGLPFCF</sequence>
<proteinExistence type="predicted"/>
<keyword evidence="1" id="KW-0472">Membrane</keyword>
<dbReference type="PATRIC" id="fig|472175.3.peg.745"/>
<evidence type="ECO:0000313" key="3">
    <source>
        <dbReference type="Proteomes" id="UP000053675"/>
    </source>
</evidence>
<name>A0A084U9S6_9HYPH</name>
<feature type="transmembrane region" description="Helical" evidence="1">
    <location>
        <begin position="12"/>
        <end position="32"/>
    </location>
</feature>
<dbReference type="STRING" id="472175.EL18_00729"/>
<evidence type="ECO:0000313" key="2">
    <source>
        <dbReference type="EMBL" id="KFB09712.1"/>
    </source>
</evidence>
<comment type="caution">
    <text evidence="2">The sequence shown here is derived from an EMBL/GenBank/DDBJ whole genome shotgun (WGS) entry which is preliminary data.</text>
</comment>
<protein>
    <submittedName>
        <fullName evidence="2">Uncharacterized protein</fullName>
    </submittedName>
</protein>
<keyword evidence="1" id="KW-0812">Transmembrane</keyword>
<keyword evidence="1" id="KW-1133">Transmembrane helix</keyword>
<organism evidence="2 3">
    <name type="scientific">Nitratireductor basaltis</name>
    <dbReference type="NCBI Taxonomy" id="472175"/>
    <lineage>
        <taxon>Bacteria</taxon>
        <taxon>Pseudomonadati</taxon>
        <taxon>Pseudomonadota</taxon>
        <taxon>Alphaproteobacteria</taxon>
        <taxon>Hyphomicrobiales</taxon>
        <taxon>Phyllobacteriaceae</taxon>
        <taxon>Nitratireductor</taxon>
    </lineage>
</organism>
<keyword evidence="3" id="KW-1185">Reference proteome</keyword>
<gene>
    <name evidence="2" type="ORF">EL18_00729</name>
</gene>